<dbReference type="InterPro" id="IPR050780">
    <property type="entry name" value="Mucin_vWF_Thrombospondin_sf"/>
</dbReference>
<proteinExistence type="predicted"/>
<evidence type="ECO:0000256" key="1">
    <source>
        <dbReference type="ARBA" id="ARBA00004613"/>
    </source>
</evidence>
<feature type="domain" description="VWFD" evidence="8">
    <location>
        <begin position="32"/>
        <end position="201"/>
    </location>
</feature>
<dbReference type="FunFam" id="2.10.25.10:FF:000153">
    <property type="entry name" value="MUC5B isoform 1"/>
    <property type="match status" value="1"/>
</dbReference>
<dbReference type="Pfam" id="PF00094">
    <property type="entry name" value="VWD"/>
    <property type="match status" value="3"/>
</dbReference>
<keyword evidence="4" id="KW-0677">Repeat</keyword>
<evidence type="ECO:0000256" key="3">
    <source>
        <dbReference type="ARBA" id="ARBA00022729"/>
    </source>
</evidence>
<sequence length="1163" mass="126764">MGTKQPISTIGLLLLLPIFSSVLAQTDFHVNRVCSTWGNFHLKTFDGDFIQLPSTCNYVLTSDCKNSYEDFNIQIRRQIVNENATISEIVMKLEGAVVELTKTTVIINGQLVSLPAIVGGVTIEKALSSLTIKAKLGIRAFWNLDDSLDIEMDEKYKGLTCGLCGDFNGVQSNEFIQNGIQLSAANYADRYKMDGPTETCRDQNLVESIPDCDEKVFCTELFNSTAFSDCKNLVDTDAFIKVCEIDMCQCGNGESCVCKTASEFSRQCVHAGGEPGPWRTASCARTCPLTMEFKECGSACPNTCSQQEASETCDFHCHDGCFCPTGTVYDDINHSGCVAVSQCSCMHKHEMFLPGESYDLPCTTCVCQGGLWKCTEKDCPSTCSVEGGSHINTFDGKVYTFHGDCSYTLTRHCEGSLFTVLVDLVKCGLSDTETCLRAVTLGLSTNSSVGPTQIIKIQSGGQVYVNKIISQLPLFTNDLSIFMVSSTYMLVNTNVGLQLMVQLSPIMQVFVTLDTALEGTTCGTACSFANSWKTRADCPDVTTRFGHPCSQGVTNERYAQYWCSKLTETNGVFSSCHAVIDPAVYKDNCMYDSCNCENSEDCMCAAVSSYVHACSILGVYFNDWRSVICSKYVSDCPAGTVYSYNMTYCGRTCRSLNQVDYSCQIDTDVVDGCGCDLGTYMNENSQCVNSSSCPCYDQDIIIQAGETTTKDSVTCYCRNGALDCGVIQICPSPMVFFDCSVSGIGLSGVECQKSCHTLDMACISSGCVSGCMCPSGRVSDGRGGCVLESDCPCVYNGKTYKSGDALTVDCNTCTCTNRKFECTQNKCDEVCSIYGDGHYTTFDEKKYDFSGLCEYTLVEDFCEGTNGTFRVITENVPCGSTGTTCSRSIKIFMGGNEFHLTDEKYMVLKGTGSDFPVQVRKMGLYIVVVLKPGLALMWDQKTSLFIRLSPTYQGQVCGLCGNFDGNSKNDFTTRSGETVVDTLAFGNSWKVSPSCPNAEPSSDPCTANPYRAAWSQKQCSIINSITFQECHSMVDPGPYYQACKTDSCACDTGGDCECFCTAVASYAKACTEAGACVRWRTPKICPVFCDYYNYPSGCEWHYRPCGAPCMKTCRNPTGDCSNLITALEGCYPNCPSRSPFFDEEQMNSCSSSGISCSYDVTSK</sequence>
<dbReference type="SMART" id="SM00832">
    <property type="entry name" value="C8"/>
    <property type="match status" value="3"/>
</dbReference>
<feature type="domain" description="VWFD" evidence="8">
    <location>
        <begin position="381"/>
        <end position="570"/>
    </location>
</feature>
<keyword evidence="10" id="KW-1185">Reference proteome</keyword>
<evidence type="ECO:0000259" key="8">
    <source>
        <dbReference type="PROSITE" id="PS51233"/>
    </source>
</evidence>
<keyword evidence="3 7" id="KW-0732">Signal</keyword>
<accession>A0A9Q0DQR5</accession>
<dbReference type="GO" id="GO:0031012">
    <property type="term" value="C:extracellular matrix"/>
    <property type="evidence" value="ECO:0007669"/>
    <property type="project" value="TreeGrafter"/>
</dbReference>
<dbReference type="Pfam" id="PF08742">
    <property type="entry name" value="C8"/>
    <property type="match status" value="3"/>
</dbReference>
<feature type="chain" id="PRO_5040451664" description="VWFD domain-containing protein" evidence="7">
    <location>
        <begin position="25"/>
        <end position="1163"/>
    </location>
</feature>
<keyword evidence="6" id="KW-0325">Glycoprotein</keyword>
<dbReference type="InterPro" id="IPR001007">
    <property type="entry name" value="VWF_dom"/>
</dbReference>
<dbReference type="InterPro" id="IPR058753">
    <property type="entry name" value="TIL_OTOGL_Mucin"/>
</dbReference>
<dbReference type="Pfam" id="PF25962">
    <property type="entry name" value="TIL_OTOGL_Mucin"/>
    <property type="match status" value="1"/>
</dbReference>
<evidence type="ECO:0000313" key="10">
    <source>
        <dbReference type="Proteomes" id="UP001148018"/>
    </source>
</evidence>
<reference evidence="9" key="1">
    <citation type="submission" date="2022-07" db="EMBL/GenBank/DDBJ databases">
        <title>Chromosome-level genome of Muraenolepis orangiensis.</title>
        <authorList>
            <person name="Kim J."/>
        </authorList>
    </citation>
    <scope>NUCLEOTIDE SEQUENCE</scope>
    <source>
        <strain evidence="9">KU_S4_2022</strain>
        <tissue evidence="9">Muscle</tissue>
    </source>
</reference>
<dbReference type="SMART" id="SM00216">
    <property type="entry name" value="VWD"/>
    <property type="match status" value="3"/>
</dbReference>
<dbReference type="SUPFAM" id="SSF57567">
    <property type="entry name" value="Serine protease inhibitors"/>
    <property type="match status" value="3"/>
</dbReference>
<dbReference type="InterPro" id="IPR014853">
    <property type="entry name" value="VWF/SSPO/ZAN-like_Cys-rich_dom"/>
</dbReference>
<keyword evidence="2" id="KW-0964">Secreted</keyword>
<dbReference type="Gene3D" id="2.10.25.10">
    <property type="entry name" value="Laminin"/>
    <property type="match status" value="3"/>
</dbReference>
<comment type="subcellular location">
    <subcellularLocation>
        <location evidence="1">Secreted</location>
    </subcellularLocation>
</comment>
<dbReference type="Pfam" id="PF01826">
    <property type="entry name" value="TIL"/>
    <property type="match status" value="1"/>
</dbReference>
<protein>
    <recommendedName>
        <fullName evidence="8">VWFD domain-containing protein</fullName>
    </recommendedName>
</protein>
<dbReference type="OrthoDB" id="160294at2759"/>
<dbReference type="PROSITE" id="PS51233">
    <property type="entry name" value="VWFD"/>
    <property type="match status" value="3"/>
</dbReference>
<evidence type="ECO:0000256" key="2">
    <source>
        <dbReference type="ARBA" id="ARBA00022525"/>
    </source>
</evidence>
<dbReference type="PANTHER" id="PTHR11339:SF408">
    <property type="entry name" value="MUCIN-5B"/>
    <property type="match status" value="1"/>
</dbReference>
<keyword evidence="5" id="KW-1015">Disulfide bond</keyword>
<dbReference type="CDD" id="cd19941">
    <property type="entry name" value="TIL"/>
    <property type="match status" value="3"/>
</dbReference>
<evidence type="ECO:0000256" key="5">
    <source>
        <dbReference type="ARBA" id="ARBA00023157"/>
    </source>
</evidence>
<dbReference type="Proteomes" id="UP001148018">
    <property type="component" value="Unassembled WGS sequence"/>
</dbReference>
<evidence type="ECO:0000256" key="6">
    <source>
        <dbReference type="ARBA" id="ARBA00023180"/>
    </source>
</evidence>
<evidence type="ECO:0000313" key="9">
    <source>
        <dbReference type="EMBL" id="KAJ3593145.1"/>
    </source>
</evidence>
<dbReference type="SMART" id="SM00215">
    <property type="entry name" value="VWC_out"/>
    <property type="match status" value="2"/>
</dbReference>
<dbReference type="AlphaFoldDB" id="A0A9Q0DQR5"/>
<evidence type="ECO:0000256" key="7">
    <source>
        <dbReference type="SAM" id="SignalP"/>
    </source>
</evidence>
<dbReference type="EMBL" id="JANIIK010000112">
    <property type="protein sequence ID" value="KAJ3593145.1"/>
    <property type="molecule type" value="Genomic_DNA"/>
</dbReference>
<organism evidence="9 10">
    <name type="scientific">Muraenolepis orangiensis</name>
    <name type="common">Patagonian moray cod</name>
    <dbReference type="NCBI Taxonomy" id="630683"/>
    <lineage>
        <taxon>Eukaryota</taxon>
        <taxon>Metazoa</taxon>
        <taxon>Chordata</taxon>
        <taxon>Craniata</taxon>
        <taxon>Vertebrata</taxon>
        <taxon>Euteleostomi</taxon>
        <taxon>Actinopterygii</taxon>
        <taxon>Neopterygii</taxon>
        <taxon>Teleostei</taxon>
        <taxon>Neoteleostei</taxon>
        <taxon>Acanthomorphata</taxon>
        <taxon>Zeiogadaria</taxon>
        <taxon>Gadariae</taxon>
        <taxon>Gadiformes</taxon>
        <taxon>Muraenolepidoidei</taxon>
        <taxon>Muraenolepididae</taxon>
        <taxon>Muraenolepis</taxon>
    </lineage>
</organism>
<feature type="domain" description="VWFD" evidence="8">
    <location>
        <begin position="829"/>
        <end position="996"/>
    </location>
</feature>
<feature type="signal peptide" evidence="7">
    <location>
        <begin position="1"/>
        <end position="24"/>
    </location>
</feature>
<evidence type="ECO:0000256" key="4">
    <source>
        <dbReference type="ARBA" id="ARBA00022737"/>
    </source>
</evidence>
<comment type="caution">
    <text evidence="9">The sequence shown here is derived from an EMBL/GenBank/DDBJ whole genome shotgun (WGS) entry which is preliminary data.</text>
</comment>
<dbReference type="GO" id="GO:0005615">
    <property type="term" value="C:extracellular space"/>
    <property type="evidence" value="ECO:0007669"/>
    <property type="project" value="TreeGrafter"/>
</dbReference>
<dbReference type="FunFam" id="2.10.25.10:FF:000674">
    <property type="entry name" value="Mucin-2"/>
    <property type="match status" value="1"/>
</dbReference>
<dbReference type="InterPro" id="IPR036084">
    <property type="entry name" value="Ser_inhib-like_sf"/>
</dbReference>
<dbReference type="PANTHER" id="PTHR11339">
    <property type="entry name" value="EXTRACELLULAR MATRIX GLYCOPROTEIN RELATED"/>
    <property type="match status" value="1"/>
</dbReference>
<dbReference type="InterPro" id="IPR002919">
    <property type="entry name" value="TIL_dom"/>
</dbReference>
<gene>
    <name evidence="9" type="ORF">NHX12_005481</name>
</gene>
<dbReference type="InterPro" id="IPR001846">
    <property type="entry name" value="VWF_type-D"/>
</dbReference>
<name>A0A9Q0DQR5_9TELE</name>